<keyword evidence="4" id="KW-1185">Reference proteome</keyword>
<dbReference type="InterPro" id="IPR010368">
    <property type="entry name" value="Com_YlbF"/>
</dbReference>
<keyword evidence="2" id="KW-0175">Coiled coil</keyword>
<evidence type="ECO:0000313" key="3">
    <source>
        <dbReference type="EMBL" id="MBP3951468.1"/>
    </source>
</evidence>
<comment type="caution">
    <text evidence="3">The sequence shown here is derived from an EMBL/GenBank/DDBJ whole genome shotgun (WGS) entry which is preliminary data.</text>
</comment>
<dbReference type="AlphaFoldDB" id="A0A940WW83"/>
<name>A0A940WW83_9BACI</name>
<dbReference type="RefSeq" id="WP_210597146.1">
    <property type="nucleotide sequence ID" value="NZ_JAGKSQ010000003.1"/>
</dbReference>
<protein>
    <recommendedName>
        <fullName evidence="1">UPF0342 protein J7W16_09995</fullName>
    </recommendedName>
</protein>
<proteinExistence type="inferred from homology"/>
<organism evidence="3 4">
    <name type="scientific">Halalkalibacter suaedae</name>
    <dbReference type="NCBI Taxonomy" id="2822140"/>
    <lineage>
        <taxon>Bacteria</taxon>
        <taxon>Bacillati</taxon>
        <taxon>Bacillota</taxon>
        <taxon>Bacilli</taxon>
        <taxon>Bacillales</taxon>
        <taxon>Bacillaceae</taxon>
        <taxon>Halalkalibacter</taxon>
    </lineage>
</organism>
<dbReference type="SUPFAM" id="SSF158622">
    <property type="entry name" value="YheA/YmcA-like"/>
    <property type="match status" value="1"/>
</dbReference>
<evidence type="ECO:0000256" key="1">
    <source>
        <dbReference type="HAMAP-Rule" id="MF_01526"/>
    </source>
</evidence>
<dbReference type="Proteomes" id="UP000678228">
    <property type="component" value="Unassembled WGS sequence"/>
</dbReference>
<dbReference type="EMBL" id="JAGKSQ010000003">
    <property type="protein sequence ID" value="MBP3951468.1"/>
    <property type="molecule type" value="Genomic_DNA"/>
</dbReference>
<dbReference type="InterPro" id="IPR023378">
    <property type="entry name" value="YheA/YmcA-like_dom_sf"/>
</dbReference>
<accession>A0A940WW83</accession>
<comment type="similarity">
    <text evidence="1">Belongs to the UPF0342 family.</text>
</comment>
<evidence type="ECO:0000256" key="2">
    <source>
        <dbReference type="SAM" id="Coils"/>
    </source>
</evidence>
<dbReference type="Pfam" id="PF06133">
    <property type="entry name" value="Com_YlbF"/>
    <property type="match status" value="1"/>
</dbReference>
<evidence type="ECO:0000313" key="4">
    <source>
        <dbReference type="Proteomes" id="UP000678228"/>
    </source>
</evidence>
<feature type="coiled-coil region" evidence="2">
    <location>
        <begin position="37"/>
        <end position="79"/>
    </location>
</feature>
<dbReference type="HAMAP" id="MF_01526">
    <property type="entry name" value="UPF0342"/>
    <property type="match status" value="1"/>
</dbReference>
<reference evidence="3" key="1">
    <citation type="submission" date="2021-03" db="EMBL/GenBank/DDBJ databases">
        <title>Bacillus suaedae sp. nov., isolated from Suaeda aralocaspica.</title>
        <authorList>
            <person name="Lei R.F.R."/>
        </authorList>
    </citation>
    <scope>NUCLEOTIDE SEQUENCE</scope>
    <source>
        <strain evidence="3">YZJH907-2</strain>
    </source>
</reference>
<dbReference type="Gene3D" id="1.20.1500.10">
    <property type="entry name" value="YheA/YmcA-like"/>
    <property type="match status" value="1"/>
</dbReference>
<sequence length="117" mass="13546">MSNIHDKAQELKRTLAESEEFSTLKSLHEQIAADEVANKMLENFRQLQLDLQQKQMQGIQITEEEAQKAQQQFELVQQHDLISKLMEAEQRLSVIIGDVNKIITEPLEEIYGNPDQQ</sequence>
<gene>
    <name evidence="3" type="ORF">J7W16_09995</name>
</gene>